<gene>
    <name evidence="1" type="ORF">ERS852470_02337</name>
</gene>
<sequence length="67" mass="8040">MYYQAVIYRDAVRRNTIIANSLEVLKSKCEPWINDEKITSIEVMKCEDIGYFKLPKYFEEDLKDKML</sequence>
<organism evidence="1 2">
    <name type="scientific">Clostridium disporicum</name>
    <dbReference type="NCBI Taxonomy" id="84024"/>
    <lineage>
        <taxon>Bacteria</taxon>
        <taxon>Bacillati</taxon>
        <taxon>Bacillota</taxon>
        <taxon>Clostridia</taxon>
        <taxon>Eubacteriales</taxon>
        <taxon>Clostridiaceae</taxon>
        <taxon>Clostridium</taxon>
    </lineage>
</organism>
<evidence type="ECO:0000313" key="2">
    <source>
        <dbReference type="Proteomes" id="UP000095558"/>
    </source>
</evidence>
<proteinExistence type="predicted"/>
<name>A0A173YMR7_9CLOT</name>
<protein>
    <submittedName>
        <fullName evidence="1">Uncharacterized protein</fullName>
    </submittedName>
</protein>
<dbReference type="EMBL" id="CYZV01000024">
    <property type="protein sequence ID" value="CUO43445.1"/>
    <property type="molecule type" value="Genomic_DNA"/>
</dbReference>
<dbReference type="RefSeq" id="WP_055277053.1">
    <property type="nucleotide sequence ID" value="NZ_CYYT01000003.1"/>
</dbReference>
<dbReference type="AlphaFoldDB" id="A0A173YMR7"/>
<dbReference type="OrthoDB" id="1931644at2"/>
<evidence type="ECO:0000313" key="1">
    <source>
        <dbReference type="EMBL" id="CUO43445.1"/>
    </source>
</evidence>
<accession>A0A173YMR7</accession>
<reference evidence="1 2" key="1">
    <citation type="submission" date="2015-09" db="EMBL/GenBank/DDBJ databases">
        <authorList>
            <consortium name="Pathogen Informatics"/>
        </authorList>
    </citation>
    <scope>NUCLEOTIDE SEQUENCE [LARGE SCALE GENOMIC DNA]</scope>
    <source>
        <strain evidence="1 2">2789STDY5834855</strain>
    </source>
</reference>
<dbReference type="Proteomes" id="UP000095558">
    <property type="component" value="Unassembled WGS sequence"/>
</dbReference>